<gene>
    <name evidence="1" type="ORF">DPMN_030913</name>
</gene>
<dbReference type="Proteomes" id="UP000828390">
    <property type="component" value="Unassembled WGS sequence"/>
</dbReference>
<proteinExistence type="predicted"/>
<dbReference type="AlphaFoldDB" id="A0A9D4M3J5"/>
<protein>
    <submittedName>
        <fullName evidence="1">Uncharacterized protein</fullName>
    </submittedName>
</protein>
<keyword evidence="2" id="KW-1185">Reference proteome</keyword>
<dbReference type="EMBL" id="JAIWYP010000002">
    <property type="protein sequence ID" value="KAH3867776.1"/>
    <property type="molecule type" value="Genomic_DNA"/>
</dbReference>
<name>A0A9D4M3J5_DREPO</name>
<evidence type="ECO:0000313" key="1">
    <source>
        <dbReference type="EMBL" id="KAH3867776.1"/>
    </source>
</evidence>
<reference evidence="1" key="2">
    <citation type="submission" date="2020-11" db="EMBL/GenBank/DDBJ databases">
        <authorList>
            <person name="McCartney M.A."/>
            <person name="Auch B."/>
            <person name="Kono T."/>
            <person name="Mallez S."/>
            <person name="Becker A."/>
            <person name="Gohl D.M."/>
            <person name="Silverstein K.A.T."/>
            <person name="Koren S."/>
            <person name="Bechman K.B."/>
            <person name="Herman A."/>
            <person name="Abrahante J.E."/>
            <person name="Garbe J."/>
        </authorList>
    </citation>
    <scope>NUCLEOTIDE SEQUENCE</scope>
    <source>
        <strain evidence="1">Duluth1</strain>
        <tissue evidence="1">Whole animal</tissue>
    </source>
</reference>
<evidence type="ECO:0000313" key="2">
    <source>
        <dbReference type="Proteomes" id="UP000828390"/>
    </source>
</evidence>
<accession>A0A9D4M3J5</accession>
<reference evidence="1" key="1">
    <citation type="journal article" date="2019" name="bioRxiv">
        <title>The Genome of the Zebra Mussel, Dreissena polymorpha: A Resource for Invasive Species Research.</title>
        <authorList>
            <person name="McCartney M.A."/>
            <person name="Auch B."/>
            <person name="Kono T."/>
            <person name="Mallez S."/>
            <person name="Zhang Y."/>
            <person name="Obille A."/>
            <person name="Becker A."/>
            <person name="Abrahante J.E."/>
            <person name="Garbe J."/>
            <person name="Badalamenti J.P."/>
            <person name="Herman A."/>
            <person name="Mangelson H."/>
            <person name="Liachko I."/>
            <person name="Sullivan S."/>
            <person name="Sone E.D."/>
            <person name="Koren S."/>
            <person name="Silverstein K.A.T."/>
            <person name="Beckman K.B."/>
            <person name="Gohl D.M."/>
        </authorList>
    </citation>
    <scope>NUCLEOTIDE SEQUENCE</scope>
    <source>
        <strain evidence="1">Duluth1</strain>
        <tissue evidence="1">Whole animal</tissue>
    </source>
</reference>
<sequence length="86" mass="10320">MRQCDRWHRRLSLKAADHKCSFYVLVPLLRREAEYLPVQAQLVREGTGRVRRNVYVNLDEQLGQLWEEYELTTEDFLTKIGETYAF</sequence>
<comment type="caution">
    <text evidence="1">The sequence shown here is derived from an EMBL/GenBank/DDBJ whole genome shotgun (WGS) entry which is preliminary data.</text>
</comment>
<organism evidence="1 2">
    <name type="scientific">Dreissena polymorpha</name>
    <name type="common">Zebra mussel</name>
    <name type="synonym">Mytilus polymorpha</name>
    <dbReference type="NCBI Taxonomy" id="45954"/>
    <lineage>
        <taxon>Eukaryota</taxon>
        <taxon>Metazoa</taxon>
        <taxon>Spiralia</taxon>
        <taxon>Lophotrochozoa</taxon>
        <taxon>Mollusca</taxon>
        <taxon>Bivalvia</taxon>
        <taxon>Autobranchia</taxon>
        <taxon>Heteroconchia</taxon>
        <taxon>Euheterodonta</taxon>
        <taxon>Imparidentia</taxon>
        <taxon>Neoheterodontei</taxon>
        <taxon>Myida</taxon>
        <taxon>Dreissenoidea</taxon>
        <taxon>Dreissenidae</taxon>
        <taxon>Dreissena</taxon>
    </lineage>
</organism>